<reference evidence="7 8" key="1">
    <citation type="submission" date="2020-03" db="EMBL/GenBank/DDBJ databases">
        <title>Nocardioides sp. nov., isolated from fish.</title>
        <authorList>
            <person name="Hyun D.-W."/>
            <person name="Bae J.-W."/>
        </authorList>
    </citation>
    <scope>NUCLEOTIDE SEQUENCE [LARGE SCALE GENOMIC DNA]</scope>
    <source>
        <strain evidence="7 8">HDW12A</strain>
    </source>
</reference>
<dbReference type="EMBL" id="CP049866">
    <property type="protein sequence ID" value="QIK76612.1"/>
    <property type="molecule type" value="Genomic_DNA"/>
</dbReference>
<dbReference type="InterPro" id="IPR022791">
    <property type="entry name" value="L-PG_synthase/AglD"/>
</dbReference>
<dbReference type="PANTHER" id="PTHR39087:SF2">
    <property type="entry name" value="UPF0104 MEMBRANE PROTEIN MJ1595"/>
    <property type="match status" value="1"/>
</dbReference>
<dbReference type="Pfam" id="PF03706">
    <property type="entry name" value="LPG_synthase_TM"/>
    <property type="match status" value="1"/>
</dbReference>
<keyword evidence="3 6" id="KW-0812">Transmembrane</keyword>
<evidence type="ECO:0000256" key="3">
    <source>
        <dbReference type="ARBA" id="ARBA00022692"/>
    </source>
</evidence>
<organism evidence="7 8">
    <name type="scientific">Nocardioides piscis</name>
    <dbReference type="NCBI Taxonomy" id="2714938"/>
    <lineage>
        <taxon>Bacteria</taxon>
        <taxon>Bacillati</taxon>
        <taxon>Actinomycetota</taxon>
        <taxon>Actinomycetes</taxon>
        <taxon>Propionibacteriales</taxon>
        <taxon>Nocardioidaceae</taxon>
        <taxon>Nocardioides</taxon>
    </lineage>
</organism>
<feature type="transmembrane region" description="Helical" evidence="6">
    <location>
        <begin position="145"/>
        <end position="164"/>
    </location>
</feature>
<feature type="transmembrane region" description="Helical" evidence="6">
    <location>
        <begin position="213"/>
        <end position="232"/>
    </location>
</feature>
<feature type="transmembrane region" description="Helical" evidence="6">
    <location>
        <begin position="239"/>
        <end position="258"/>
    </location>
</feature>
<evidence type="ECO:0000256" key="2">
    <source>
        <dbReference type="ARBA" id="ARBA00022475"/>
    </source>
</evidence>
<evidence type="ECO:0000256" key="5">
    <source>
        <dbReference type="ARBA" id="ARBA00023136"/>
    </source>
</evidence>
<feature type="transmembrane region" description="Helical" evidence="6">
    <location>
        <begin position="185"/>
        <end position="207"/>
    </location>
</feature>
<accession>A0A6G7YIP7</accession>
<keyword evidence="5 6" id="KW-0472">Membrane</keyword>
<keyword evidence="4 6" id="KW-1133">Transmembrane helix</keyword>
<keyword evidence="8" id="KW-1185">Reference proteome</keyword>
<dbReference type="RefSeq" id="WP_166320214.1">
    <property type="nucleotide sequence ID" value="NZ_CP049866.1"/>
</dbReference>
<proteinExistence type="predicted"/>
<dbReference type="GO" id="GO:0005886">
    <property type="term" value="C:plasma membrane"/>
    <property type="evidence" value="ECO:0007669"/>
    <property type="project" value="UniProtKB-SubCell"/>
</dbReference>
<dbReference type="PANTHER" id="PTHR39087">
    <property type="entry name" value="UPF0104 MEMBRANE PROTEIN MJ1595"/>
    <property type="match status" value="1"/>
</dbReference>
<keyword evidence="2" id="KW-1003">Cell membrane</keyword>
<dbReference type="AlphaFoldDB" id="A0A6G7YIP7"/>
<name>A0A6G7YIP7_9ACTN</name>
<dbReference type="KEGG" id="npi:G7071_15470"/>
<evidence type="ECO:0000313" key="7">
    <source>
        <dbReference type="EMBL" id="QIK76612.1"/>
    </source>
</evidence>
<evidence type="ECO:0000313" key="8">
    <source>
        <dbReference type="Proteomes" id="UP000502035"/>
    </source>
</evidence>
<feature type="transmembrane region" description="Helical" evidence="6">
    <location>
        <begin position="122"/>
        <end position="139"/>
    </location>
</feature>
<comment type="subcellular location">
    <subcellularLocation>
        <location evidence="1">Cell membrane</location>
        <topology evidence="1">Multi-pass membrane protein</topology>
    </subcellularLocation>
</comment>
<evidence type="ECO:0000256" key="4">
    <source>
        <dbReference type="ARBA" id="ARBA00022989"/>
    </source>
</evidence>
<feature type="transmembrane region" description="Helical" evidence="6">
    <location>
        <begin position="264"/>
        <end position="281"/>
    </location>
</feature>
<evidence type="ECO:0000256" key="6">
    <source>
        <dbReference type="SAM" id="Phobius"/>
    </source>
</evidence>
<evidence type="ECO:0008006" key="9">
    <source>
        <dbReference type="Google" id="ProtNLM"/>
    </source>
</evidence>
<evidence type="ECO:0000256" key="1">
    <source>
        <dbReference type="ARBA" id="ARBA00004651"/>
    </source>
</evidence>
<gene>
    <name evidence="7" type="ORF">G7071_15470</name>
</gene>
<sequence>MRFRSALHTIVHSRTALVVGVLVSLAVPALTLPRLPSVIVWPALLGLAPWVLGKYVLCPLRWRALTPAGLGRWWHLRAYAESELLGLLTPGHVGADVWRLKRLTGAGLERGDAVVSVGLDRLVGAIGLAAFVGFAGSALPVDLLLPALGLAVAAGVCLLVVRLVRPQWLPRRPALPAPRQLAHGLLLSAGYQLSIAALLLGTVAATGHELEPLAVLGAFGASQLAGAVPGPNGASPRDAALVVALVALGLPWVAAAAAVALKAALAWLPAIVLGGSSLYLTRRRHKHAVMVAAA</sequence>
<feature type="transmembrane region" description="Helical" evidence="6">
    <location>
        <begin position="39"/>
        <end position="57"/>
    </location>
</feature>
<protein>
    <recommendedName>
        <fullName evidence="9">Flippase-like domain-containing protein</fullName>
    </recommendedName>
</protein>
<dbReference type="Proteomes" id="UP000502035">
    <property type="component" value="Chromosome"/>
</dbReference>